<dbReference type="Proteomes" id="UP000435112">
    <property type="component" value="Unassembled WGS sequence"/>
</dbReference>
<dbReference type="EMBL" id="QXFT01002398">
    <property type="protein sequence ID" value="KAE9298928.1"/>
    <property type="molecule type" value="Genomic_DNA"/>
</dbReference>
<dbReference type="EMBL" id="QXFU01002306">
    <property type="protein sequence ID" value="KAE8987562.1"/>
    <property type="molecule type" value="Genomic_DNA"/>
</dbReference>
<sequence length="336" mass="37289">MLRIADLLNNIGEDDSQLVATGSRGQVKLGRSVSAPERGARVDDCHEAAMAMIAMVDDDEHAASCPEDKQSPRSSQTSTRLRSFSRTQEKAAVKRSPRRLSPYYGSQPQVMTIGNIVNIVNPTEATCSGSSFGSPDDKADAAAGGKKRSTRSLFPELSESERRAKQRLIVKRCYYKKINTIKSLRSEANALEQQFRSALHAMQQEDEAAKAAGRGEDVKLREMFLDTLTTKESLREENIRLRRLADEFYMKTRAVCASCWTPATKALSSLPPPSTTTSEALAYETRTSILFVRTPTAHHARSVHRCGGYREIALYITIDPILDRTPLPLRSGRPNR</sequence>
<dbReference type="EMBL" id="QXFV01002258">
    <property type="protein sequence ID" value="KAE8990391.1"/>
    <property type="molecule type" value="Genomic_DNA"/>
</dbReference>
<protein>
    <submittedName>
        <fullName evidence="4">Uncharacterized protein</fullName>
    </submittedName>
</protein>
<feature type="compositionally biased region" description="Polar residues" evidence="1">
    <location>
        <begin position="72"/>
        <end position="86"/>
    </location>
</feature>
<reference evidence="4 6" key="1">
    <citation type="submission" date="2018-08" db="EMBL/GenBank/DDBJ databases">
        <title>Genomic investigation of the strawberry pathogen Phytophthora fragariae indicates pathogenicity is determined by transcriptional variation in three key races.</title>
        <authorList>
            <person name="Adams T.M."/>
            <person name="Armitage A.D."/>
            <person name="Sobczyk M.K."/>
            <person name="Bates H.J."/>
            <person name="Dunwell J.M."/>
            <person name="Nellist C.F."/>
            <person name="Harrison R.J."/>
        </authorList>
    </citation>
    <scope>NUCLEOTIDE SEQUENCE [LARGE SCALE GENOMIC DNA]</scope>
    <source>
        <strain evidence="3 5">SCRP249</strain>
        <strain evidence="2 7">SCRP324</strain>
        <strain evidence="4 6">SCRP333</strain>
    </source>
</reference>
<keyword evidence="6" id="KW-1185">Reference proteome</keyword>
<accession>A0A6A4CZ03</accession>
<organism evidence="4 6">
    <name type="scientific">Phytophthora rubi</name>
    <dbReference type="NCBI Taxonomy" id="129364"/>
    <lineage>
        <taxon>Eukaryota</taxon>
        <taxon>Sar</taxon>
        <taxon>Stramenopiles</taxon>
        <taxon>Oomycota</taxon>
        <taxon>Peronosporomycetes</taxon>
        <taxon>Peronosporales</taxon>
        <taxon>Peronosporaceae</taxon>
        <taxon>Phytophthora</taxon>
    </lineage>
</organism>
<evidence type="ECO:0000313" key="6">
    <source>
        <dbReference type="Proteomes" id="UP000434957"/>
    </source>
</evidence>
<dbReference type="Proteomes" id="UP000434957">
    <property type="component" value="Unassembled WGS sequence"/>
</dbReference>
<evidence type="ECO:0000313" key="4">
    <source>
        <dbReference type="EMBL" id="KAE9298928.1"/>
    </source>
</evidence>
<evidence type="ECO:0000313" key="7">
    <source>
        <dbReference type="Proteomes" id="UP000435112"/>
    </source>
</evidence>
<evidence type="ECO:0000313" key="5">
    <source>
        <dbReference type="Proteomes" id="UP000429607"/>
    </source>
</evidence>
<name>A0A6A4CZ03_9STRA</name>
<comment type="caution">
    <text evidence="4">The sequence shown here is derived from an EMBL/GenBank/DDBJ whole genome shotgun (WGS) entry which is preliminary data.</text>
</comment>
<evidence type="ECO:0000313" key="3">
    <source>
        <dbReference type="EMBL" id="KAE8990391.1"/>
    </source>
</evidence>
<evidence type="ECO:0000313" key="2">
    <source>
        <dbReference type="EMBL" id="KAE8987562.1"/>
    </source>
</evidence>
<feature type="region of interest" description="Disordered" evidence="1">
    <location>
        <begin position="60"/>
        <end position="106"/>
    </location>
</feature>
<gene>
    <name evidence="3" type="ORF">PR001_g21499</name>
    <name evidence="2" type="ORF">PR002_g22011</name>
    <name evidence="4" type="ORF">PR003_g23122</name>
</gene>
<evidence type="ECO:0000256" key="1">
    <source>
        <dbReference type="SAM" id="MobiDB-lite"/>
    </source>
</evidence>
<dbReference type="OrthoDB" id="167998at2759"/>
<proteinExistence type="predicted"/>
<feature type="region of interest" description="Disordered" evidence="1">
    <location>
        <begin position="127"/>
        <end position="158"/>
    </location>
</feature>
<dbReference type="Proteomes" id="UP000429607">
    <property type="component" value="Unassembled WGS sequence"/>
</dbReference>
<dbReference type="AlphaFoldDB" id="A0A6A4CZ03"/>